<dbReference type="STRING" id="1869.MB27_10555"/>
<reference evidence="1 2" key="1">
    <citation type="submission" date="2014-10" db="EMBL/GenBank/DDBJ databases">
        <title>Draft genome sequence of Actinoplanes utahensis NRRL 12052.</title>
        <authorList>
            <person name="Velasco-Bucheli B."/>
            <person name="del Cerro C."/>
            <person name="Hormigo D."/>
            <person name="Garcia J.L."/>
            <person name="Acebal C."/>
            <person name="Arroyo M."/>
            <person name="de la Mata I."/>
        </authorList>
    </citation>
    <scope>NUCLEOTIDE SEQUENCE [LARGE SCALE GENOMIC DNA]</scope>
    <source>
        <strain evidence="1 2">NRRL 12052</strain>
    </source>
</reference>
<protein>
    <submittedName>
        <fullName evidence="1">Uncharacterized protein</fullName>
    </submittedName>
</protein>
<dbReference type="RefSeq" id="WP_152628606.1">
    <property type="nucleotide sequence ID" value="NZ_BAABKU010000015.1"/>
</dbReference>
<proteinExistence type="predicted"/>
<dbReference type="AlphaFoldDB" id="A0A0A6UN19"/>
<dbReference type="EMBL" id="JRTT01000010">
    <property type="protein sequence ID" value="KHD77530.1"/>
    <property type="molecule type" value="Genomic_DNA"/>
</dbReference>
<sequence>MTDDAVPERLAAELRALPMPVLLDVLGRVLPERDEGFPGSRTALVLAAVTANAEVPGLTMEVVAWPGDDPASEEGLTRIGSCRRCGFEVTSTAKHAFCPMCRSACYLT</sequence>
<dbReference type="OrthoDB" id="3386516at2"/>
<organism evidence="1 2">
    <name type="scientific">Actinoplanes utahensis</name>
    <dbReference type="NCBI Taxonomy" id="1869"/>
    <lineage>
        <taxon>Bacteria</taxon>
        <taxon>Bacillati</taxon>
        <taxon>Actinomycetota</taxon>
        <taxon>Actinomycetes</taxon>
        <taxon>Micromonosporales</taxon>
        <taxon>Micromonosporaceae</taxon>
        <taxon>Actinoplanes</taxon>
    </lineage>
</organism>
<gene>
    <name evidence="1" type="ORF">MB27_10555</name>
</gene>
<keyword evidence="2" id="KW-1185">Reference proteome</keyword>
<comment type="caution">
    <text evidence="1">The sequence shown here is derived from an EMBL/GenBank/DDBJ whole genome shotgun (WGS) entry which is preliminary data.</text>
</comment>
<evidence type="ECO:0000313" key="2">
    <source>
        <dbReference type="Proteomes" id="UP000054537"/>
    </source>
</evidence>
<dbReference type="Proteomes" id="UP000054537">
    <property type="component" value="Unassembled WGS sequence"/>
</dbReference>
<evidence type="ECO:0000313" key="1">
    <source>
        <dbReference type="EMBL" id="KHD77530.1"/>
    </source>
</evidence>
<name>A0A0A6UN19_ACTUT</name>
<accession>A0A0A6UN19</accession>